<dbReference type="GO" id="GO:0006352">
    <property type="term" value="P:DNA-templated transcription initiation"/>
    <property type="evidence" value="ECO:0007669"/>
    <property type="project" value="InterPro"/>
</dbReference>
<dbReference type="InterPro" id="IPR007627">
    <property type="entry name" value="RNA_pol_sigma70_r2"/>
</dbReference>
<organism evidence="6 7">
    <name type="scientific">Frigoriglobus tundricola</name>
    <dbReference type="NCBI Taxonomy" id="2774151"/>
    <lineage>
        <taxon>Bacteria</taxon>
        <taxon>Pseudomonadati</taxon>
        <taxon>Planctomycetota</taxon>
        <taxon>Planctomycetia</taxon>
        <taxon>Gemmatales</taxon>
        <taxon>Gemmataceae</taxon>
        <taxon>Frigoriglobus</taxon>
    </lineage>
</organism>
<keyword evidence="7" id="KW-1185">Reference proteome</keyword>
<reference evidence="7" key="1">
    <citation type="submission" date="2020-05" db="EMBL/GenBank/DDBJ databases">
        <title>Frigoriglobus tundricola gen. nov., sp. nov., a psychrotolerant cellulolytic planctomycete of the family Gemmataceae with two divergent copies of 16S rRNA gene.</title>
        <authorList>
            <person name="Kulichevskaya I.S."/>
            <person name="Ivanova A.A."/>
            <person name="Naumoff D.G."/>
            <person name="Beletsky A.V."/>
            <person name="Rijpstra W.I.C."/>
            <person name="Sinninghe Damste J.S."/>
            <person name="Mardanov A.V."/>
            <person name="Ravin N.V."/>
            <person name="Dedysh S.N."/>
        </authorList>
    </citation>
    <scope>NUCLEOTIDE SEQUENCE [LARGE SCALE GENOMIC DNA]</scope>
    <source>
        <strain evidence="7">PL17</strain>
    </source>
</reference>
<dbReference type="RefSeq" id="WP_227254422.1">
    <property type="nucleotide sequence ID" value="NZ_CP053452.2"/>
</dbReference>
<evidence type="ECO:0000313" key="6">
    <source>
        <dbReference type="EMBL" id="QJW97663.1"/>
    </source>
</evidence>
<evidence type="ECO:0000256" key="1">
    <source>
        <dbReference type="ARBA" id="ARBA00023015"/>
    </source>
</evidence>
<accession>A0A6M5YWS5</accession>
<evidence type="ECO:0000313" key="7">
    <source>
        <dbReference type="Proteomes" id="UP000503447"/>
    </source>
</evidence>
<dbReference type="PANTHER" id="PTHR43133:SF51">
    <property type="entry name" value="RNA POLYMERASE SIGMA FACTOR"/>
    <property type="match status" value="1"/>
</dbReference>
<sequence>MDTARLLRLARDTAPPTGADSTDTDLLHRYAVEHDEAAFAELVRRNGPHVLRACRHVLGEAGAEDAFQATFLLLARSAGRLARPGSLAGWWLHAAAVRIARARGPGGGPAAGVRTRRPHGADRPGRPDLARGP</sequence>
<keyword evidence="2" id="KW-0731">Sigma factor</keyword>
<dbReference type="PANTHER" id="PTHR43133">
    <property type="entry name" value="RNA POLYMERASE ECF-TYPE SIGMA FACTO"/>
    <property type="match status" value="1"/>
</dbReference>
<dbReference type="InterPro" id="IPR039425">
    <property type="entry name" value="RNA_pol_sigma-70-like"/>
</dbReference>
<keyword evidence="1" id="KW-0805">Transcription regulation</keyword>
<dbReference type="EMBL" id="CP053452">
    <property type="protein sequence ID" value="QJW97663.1"/>
    <property type="molecule type" value="Genomic_DNA"/>
</dbReference>
<gene>
    <name evidence="6" type="ORF">FTUN_5240</name>
</gene>
<feature type="compositionally biased region" description="Basic and acidic residues" evidence="4">
    <location>
        <begin position="119"/>
        <end position="133"/>
    </location>
</feature>
<evidence type="ECO:0000256" key="3">
    <source>
        <dbReference type="ARBA" id="ARBA00023163"/>
    </source>
</evidence>
<proteinExistence type="predicted"/>
<protein>
    <recommendedName>
        <fullName evidence="5">RNA polymerase sigma-70 region 2 domain-containing protein</fullName>
    </recommendedName>
</protein>
<dbReference type="Pfam" id="PF04542">
    <property type="entry name" value="Sigma70_r2"/>
    <property type="match status" value="1"/>
</dbReference>
<keyword evidence="3" id="KW-0804">Transcription</keyword>
<dbReference type="GO" id="GO:0016987">
    <property type="term" value="F:sigma factor activity"/>
    <property type="evidence" value="ECO:0007669"/>
    <property type="project" value="UniProtKB-KW"/>
</dbReference>
<name>A0A6M5YWS5_9BACT</name>
<dbReference type="Proteomes" id="UP000503447">
    <property type="component" value="Chromosome"/>
</dbReference>
<evidence type="ECO:0000259" key="5">
    <source>
        <dbReference type="Pfam" id="PF04542"/>
    </source>
</evidence>
<dbReference type="Gene3D" id="1.10.1740.10">
    <property type="match status" value="1"/>
</dbReference>
<dbReference type="AlphaFoldDB" id="A0A6M5YWS5"/>
<feature type="domain" description="RNA polymerase sigma-70 region 2" evidence="5">
    <location>
        <begin position="42"/>
        <end position="101"/>
    </location>
</feature>
<feature type="region of interest" description="Disordered" evidence="4">
    <location>
        <begin position="102"/>
        <end position="133"/>
    </location>
</feature>
<evidence type="ECO:0000256" key="2">
    <source>
        <dbReference type="ARBA" id="ARBA00023082"/>
    </source>
</evidence>
<dbReference type="KEGG" id="ftj:FTUN_5240"/>
<dbReference type="InterPro" id="IPR013325">
    <property type="entry name" value="RNA_pol_sigma_r2"/>
</dbReference>
<evidence type="ECO:0000256" key="4">
    <source>
        <dbReference type="SAM" id="MobiDB-lite"/>
    </source>
</evidence>
<dbReference type="SUPFAM" id="SSF88946">
    <property type="entry name" value="Sigma2 domain of RNA polymerase sigma factors"/>
    <property type="match status" value="1"/>
</dbReference>